<proteinExistence type="predicted"/>
<comment type="caution">
    <text evidence="1">The sequence shown here is derived from an EMBL/GenBank/DDBJ whole genome shotgun (WGS) entry which is preliminary data.</text>
</comment>
<dbReference type="Proteomes" id="UP000185696">
    <property type="component" value="Unassembled WGS sequence"/>
</dbReference>
<gene>
    <name evidence="1" type="ORF">BLA60_06080</name>
</gene>
<keyword evidence="2" id="KW-1185">Reference proteome</keyword>
<dbReference type="EMBL" id="MSIF01000002">
    <property type="protein sequence ID" value="OLF12835.1"/>
    <property type="molecule type" value="Genomic_DNA"/>
</dbReference>
<dbReference type="AlphaFoldDB" id="A0A7Z0WQX4"/>
<reference evidence="1 2" key="1">
    <citation type="submission" date="2016-12" db="EMBL/GenBank/DDBJ databases">
        <title>The draft genome sequence of Actinophytocola xinjiangensis.</title>
        <authorList>
            <person name="Wang W."/>
            <person name="Yuan L."/>
        </authorList>
    </citation>
    <scope>NUCLEOTIDE SEQUENCE [LARGE SCALE GENOMIC DNA]</scope>
    <source>
        <strain evidence="1 2">CGMCC 4.4663</strain>
    </source>
</reference>
<name>A0A7Z0WQX4_9PSEU</name>
<organism evidence="1 2">
    <name type="scientific">Actinophytocola xinjiangensis</name>
    <dbReference type="NCBI Taxonomy" id="485602"/>
    <lineage>
        <taxon>Bacteria</taxon>
        <taxon>Bacillati</taxon>
        <taxon>Actinomycetota</taxon>
        <taxon>Actinomycetes</taxon>
        <taxon>Pseudonocardiales</taxon>
        <taxon>Pseudonocardiaceae</taxon>
    </lineage>
</organism>
<sequence>MVTIERCFPVPAPGWYGAVDTLVLPGSDGTGRAAPGRCCRPVNRELALLRHAARGDWPGVLAPPEEPERLASYRWWIGHQATFAVWWLLAETLEAVGRFRTPPDGAVTAAVELFDCSTLLFLYTGSCTAAHYHAVIRPAMRACHPAFSGTWARDYAPIPSLLLRIRRVGSRNLVDTLTEAARRSGRVHVAVAARLVPEGTSLLRAAGHLPAREVDAALRDRYDAFFHVSRGAVCRPSVTAQFLRRLSQIVSDLAVNGAASLEVPAPGRGGHQADATVAALVEHPARALSRLANRVAGDTD</sequence>
<accession>A0A7Z0WQX4</accession>
<evidence type="ECO:0000313" key="2">
    <source>
        <dbReference type="Proteomes" id="UP000185696"/>
    </source>
</evidence>
<protein>
    <submittedName>
        <fullName evidence="1">Uncharacterized protein</fullName>
    </submittedName>
</protein>
<evidence type="ECO:0000313" key="1">
    <source>
        <dbReference type="EMBL" id="OLF12835.1"/>
    </source>
</evidence>